<dbReference type="STRING" id="58343.AQJ46_46800"/>
<dbReference type="RefSeq" id="WP_059211460.1">
    <property type="nucleotide sequence ID" value="NZ_KQ948681.1"/>
</dbReference>
<proteinExistence type="predicted"/>
<dbReference type="Proteomes" id="UP000053669">
    <property type="component" value="Unassembled WGS sequence"/>
</dbReference>
<dbReference type="EMBL" id="LMWU01000070">
    <property type="protein sequence ID" value="KUN57580.1"/>
    <property type="molecule type" value="Genomic_DNA"/>
</dbReference>
<accession>A0A101RL91</accession>
<sequence length="189" mass="20479">MAPDTDAIARRLAAQLPPQIAALPRDRRGYPITFVTSIGDDGVPDFSDLDGSRRAKAIIEQLCGICSRPLQLVRAVIGGPQVVESHLTVDPPMCVECALFAATHPVAGCPFLLSPNARYRKTSTAEPTSPLISEERASTFFLARTFAHDPVRVRLSDGSEDVMALCARWTSLEKISGGELIDARHLISR</sequence>
<evidence type="ECO:0000313" key="2">
    <source>
        <dbReference type="Proteomes" id="UP000053669"/>
    </source>
</evidence>
<comment type="caution">
    <text evidence="1">The sequence shown here is derived from an EMBL/GenBank/DDBJ whole genome shotgun (WGS) entry which is preliminary data.</text>
</comment>
<evidence type="ECO:0000313" key="1">
    <source>
        <dbReference type="EMBL" id="KUN57580.1"/>
    </source>
</evidence>
<organism evidence="1 2">
    <name type="scientific">Streptomyces canus</name>
    <dbReference type="NCBI Taxonomy" id="58343"/>
    <lineage>
        <taxon>Bacteria</taxon>
        <taxon>Bacillati</taxon>
        <taxon>Actinomycetota</taxon>
        <taxon>Actinomycetes</taxon>
        <taxon>Kitasatosporales</taxon>
        <taxon>Streptomycetaceae</taxon>
        <taxon>Streptomyces</taxon>
        <taxon>Streptomyces aurantiacus group</taxon>
    </lineage>
</organism>
<dbReference type="AlphaFoldDB" id="A0A101RL91"/>
<gene>
    <name evidence="1" type="ORF">AQJ46_46800</name>
</gene>
<protein>
    <submittedName>
        <fullName evidence="1">Uncharacterized protein</fullName>
    </submittedName>
</protein>
<name>A0A101RL91_9ACTN</name>
<reference evidence="1 2" key="1">
    <citation type="submission" date="2015-10" db="EMBL/GenBank/DDBJ databases">
        <title>Draft genome sequence of Streptomyces canus DSM 40017, type strain for the species Streptomyces canus.</title>
        <authorList>
            <person name="Ruckert C."/>
            <person name="Winkler A."/>
            <person name="Kalinowski J."/>
            <person name="Kampfer P."/>
            <person name="Glaeser S."/>
        </authorList>
    </citation>
    <scope>NUCLEOTIDE SEQUENCE [LARGE SCALE GENOMIC DNA]</scope>
    <source>
        <strain evidence="1 2">DSM 40017</strain>
    </source>
</reference>